<feature type="region of interest" description="Disordered" evidence="1">
    <location>
        <begin position="18"/>
        <end position="46"/>
    </location>
</feature>
<dbReference type="AlphaFoldDB" id="A0A2P4YG31"/>
<evidence type="ECO:0000313" key="3">
    <source>
        <dbReference type="Proteomes" id="UP000237271"/>
    </source>
</evidence>
<organism evidence="2 3">
    <name type="scientific">Phytophthora palmivora</name>
    <dbReference type="NCBI Taxonomy" id="4796"/>
    <lineage>
        <taxon>Eukaryota</taxon>
        <taxon>Sar</taxon>
        <taxon>Stramenopiles</taxon>
        <taxon>Oomycota</taxon>
        <taxon>Peronosporomycetes</taxon>
        <taxon>Peronosporales</taxon>
        <taxon>Peronosporaceae</taxon>
        <taxon>Phytophthora</taxon>
    </lineage>
</organism>
<gene>
    <name evidence="2" type="ORF">PHPALM_5955</name>
</gene>
<evidence type="ECO:0000256" key="1">
    <source>
        <dbReference type="SAM" id="MobiDB-lite"/>
    </source>
</evidence>
<reference evidence="2 3" key="1">
    <citation type="journal article" date="2017" name="Genome Biol. Evol.">
        <title>Phytophthora megakarya and P. palmivora, closely related causal agents of cacao black pod rot, underwent increases in genome sizes and gene numbers by different mechanisms.</title>
        <authorList>
            <person name="Ali S.S."/>
            <person name="Shao J."/>
            <person name="Lary D.J."/>
            <person name="Kronmiller B."/>
            <person name="Shen D."/>
            <person name="Strem M.D."/>
            <person name="Amoako-Attah I."/>
            <person name="Akrofi A.Y."/>
            <person name="Begoude B.A."/>
            <person name="Ten Hoopen G.M."/>
            <person name="Coulibaly K."/>
            <person name="Kebe B.I."/>
            <person name="Melnick R.L."/>
            <person name="Guiltinan M.J."/>
            <person name="Tyler B.M."/>
            <person name="Meinhardt L.W."/>
            <person name="Bailey B.A."/>
        </authorList>
    </citation>
    <scope>NUCLEOTIDE SEQUENCE [LARGE SCALE GENOMIC DNA]</scope>
    <source>
        <strain evidence="3">sbr112.9</strain>
    </source>
</reference>
<protein>
    <submittedName>
        <fullName evidence="2">Uncharacterized protein</fullName>
    </submittedName>
</protein>
<accession>A0A2P4YG31</accession>
<keyword evidence="3" id="KW-1185">Reference proteome</keyword>
<comment type="caution">
    <text evidence="2">The sequence shown here is derived from an EMBL/GenBank/DDBJ whole genome shotgun (WGS) entry which is preliminary data.</text>
</comment>
<evidence type="ECO:0000313" key="2">
    <source>
        <dbReference type="EMBL" id="POM76772.1"/>
    </source>
</evidence>
<name>A0A2P4YG31_9STRA</name>
<dbReference type="OrthoDB" id="167347at2759"/>
<dbReference type="EMBL" id="NCKW01003394">
    <property type="protein sequence ID" value="POM76772.1"/>
    <property type="molecule type" value="Genomic_DNA"/>
</dbReference>
<dbReference type="Proteomes" id="UP000237271">
    <property type="component" value="Unassembled WGS sequence"/>
</dbReference>
<proteinExistence type="predicted"/>
<sequence>MLARTSLRLPKTAARCISSSTPARVLQQAPTTSSGSSSKTNVPQVSQGEKAWCDIYGVDYEKQIQDSLQESPAAAEGAAKKVNYPTAGSHSAPKAQSKADIWNVVFGQNKSA</sequence>